<evidence type="ECO:0000259" key="9">
    <source>
        <dbReference type="Pfam" id="PF22456"/>
    </source>
</evidence>
<evidence type="ECO:0000256" key="1">
    <source>
        <dbReference type="ARBA" id="ARBA00007261"/>
    </source>
</evidence>
<reference evidence="10" key="1">
    <citation type="submission" date="2018-10" db="EMBL/GenBank/DDBJ databases">
        <title>Hidden diversity of soil giant viruses.</title>
        <authorList>
            <person name="Schulz F."/>
            <person name="Alteio L."/>
            <person name="Goudeau D."/>
            <person name="Ryan E.M."/>
            <person name="Malmstrom R.R."/>
            <person name="Blanchard J."/>
            <person name="Woyke T."/>
        </authorList>
    </citation>
    <scope>NUCLEOTIDE SEQUENCE</scope>
    <source>
        <strain evidence="10">GAV1</strain>
    </source>
</reference>
<dbReference type="Pfam" id="PF22456">
    <property type="entry name" value="PqqF-like_C_4"/>
    <property type="match status" value="1"/>
</dbReference>
<evidence type="ECO:0000313" key="10">
    <source>
        <dbReference type="EMBL" id="AYV79996.1"/>
    </source>
</evidence>
<evidence type="ECO:0000259" key="8">
    <source>
        <dbReference type="Pfam" id="PF05193"/>
    </source>
</evidence>
<dbReference type="InterPro" id="IPR050626">
    <property type="entry name" value="Peptidase_M16"/>
</dbReference>
<dbReference type="Pfam" id="PF00675">
    <property type="entry name" value="Peptidase_M16"/>
    <property type="match status" value="1"/>
</dbReference>
<protein>
    <submittedName>
        <fullName evidence="10">Insulysin, insulin-degrading enzyme</fullName>
    </submittedName>
</protein>
<evidence type="ECO:0000259" key="7">
    <source>
        <dbReference type="Pfam" id="PF00675"/>
    </source>
</evidence>
<keyword evidence="5" id="KW-0862">Zinc</keyword>
<feature type="domain" description="Peptidase M16 C-terminal" evidence="8">
    <location>
        <begin position="182"/>
        <end position="357"/>
    </location>
</feature>
<evidence type="ECO:0000256" key="2">
    <source>
        <dbReference type="ARBA" id="ARBA00022670"/>
    </source>
</evidence>
<dbReference type="InterPro" id="IPR007863">
    <property type="entry name" value="Peptidase_M16_C"/>
</dbReference>
<accession>A0A3G4ZYJ7</accession>
<dbReference type="Pfam" id="PF05193">
    <property type="entry name" value="Peptidase_M16_C"/>
    <property type="match status" value="1"/>
</dbReference>
<sequence>MDKTFQYFDIDLPINDKRDITGLTLDNGIKLILISDPDAKMSSCSVAVNVGYVHDIIPGTAHFLEHLLFMGSEKYPDQNMYHSYIQTCGGTDNAFTGDTITCYFLELESAFLKNGIEMLSWFFRKPLLDTTHISSEMEIINSEHQKNILSDTWIMDSIFKKFITPKSKYSNFGTGNNETLKNITKADIMKFYNTYYTTNNLYVCILDTKSITIMTDTYTKYFSDIPPKKSPHTNPKDKLTLIDNNLIVFKSISKYNFINFYIIIPCNQQNQTEYQLINLISYLLGCEYEKSLCYYLKENNLATSIISSTDYFYDYDAVINVKITLTNNTISLFNNICIYFNMYLNKLSDISQEEFIKIYNNYRKFNLLSSLYDNSPSPSDLTNAVLDNLIKGQSCLAIIRKNLVPEFKSTIYTKYNEMLSNLELKTTTNINIDNTKDYQTSEHYNTKYYISYVNTNIKLEDIKIDYNIGNITIFSDTPIKTDILTTPNKTKIPKLIFKDNIREIYLLNQNKYNKPICDITIIRKNISFLNKSSSIIISIYINICNKILNYYLDTIKAYKMYFNMTQHDEYLILNFNGLDYVMNKFTNELTNKISYYSIINNPLTHKYFTDTIRDITESLANIKYESPYLLCMKYLSIILSKDFTPDDAIKFITKLSYDEFTTTLDKLLTFEKEYFILIGNFNKCSQKLESCDDEITKNALDFIDILTLNQLRYKPQTSKMPEPEPKSKSELTEFNYTLTKHQINPHEINNCLIEYYLLKTYKLEFLDDNIKLTQLKEIFKEKLIYNMISSIINEPLFNKIRTIDKLGYIVKCMFKYHTYLNTGYSLLCYLIQSDHKISEIHSSINEFNSGFHKKFNDKKSKFKEIFETLKQSELLELEKNPHDLDEESAIYTSSIINKYSIFTYKKLNHDILKTIQFTDLQEHIEDLFGNTIQARRYNITLDKSVNKK</sequence>
<keyword evidence="4" id="KW-0378">Hydrolase</keyword>
<evidence type="ECO:0000256" key="3">
    <source>
        <dbReference type="ARBA" id="ARBA00022723"/>
    </source>
</evidence>
<dbReference type="GO" id="GO:0006508">
    <property type="term" value="P:proteolysis"/>
    <property type="evidence" value="ECO:0007669"/>
    <property type="project" value="UniProtKB-KW"/>
</dbReference>
<dbReference type="InterPro" id="IPR011765">
    <property type="entry name" value="Pept_M16_N"/>
</dbReference>
<name>A0A3G4ZYJ7_9VIRU</name>
<proteinExistence type="inferred from homology"/>
<comment type="similarity">
    <text evidence="1">Belongs to the peptidase M16 family.</text>
</comment>
<keyword evidence="6" id="KW-0482">Metalloprotease</keyword>
<dbReference type="EMBL" id="MK072202">
    <property type="protein sequence ID" value="AYV79996.1"/>
    <property type="molecule type" value="Genomic_DNA"/>
</dbReference>
<dbReference type="InterPro" id="IPR011249">
    <property type="entry name" value="Metalloenz_LuxS/M16"/>
</dbReference>
<dbReference type="SUPFAM" id="SSF63411">
    <property type="entry name" value="LuxS/MPP-like metallohydrolase"/>
    <property type="match status" value="4"/>
</dbReference>
<gene>
    <name evidence="10" type="ORF">Gaeavirus4_19</name>
</gene>
<keyword evidence="3" id="KW-0479">Metal-binding</keyword>
<dbReference type="GO" id="GO:0008237">
    <property type="term" value="F:metallopeptidase activity"/>
    <property type="evidence" value="ECO:0007669"/>
    <property type="project" value="UniProtKB-KW"/>
</dbReference>
<feature type="domain" description="Peptidase M16 N-terminal" evidence="7">
    <location>
        <begin position="32"/>
        <end position="165"/>
    </location>
</feature>
<dbReference type="Gene3D" id="3.30.830.10">
    <property type="entry name" value="Metalloenzyme, LuxS/M16 peptidase-like"/>
    <property type="match status" value="4"/>
</dbReference>
<organism evidence="10">
    <name type="scientific">Gaeavirus sp</name>
    <dbReference type="NCBI Taxonomy" id="2487767"/>
    <lineage>
        <taxon>Viruses</taxon>
        <taxon>Varidnaviria</taxon>
        <taxon>Bamfordvirae</taxon>
        <taxon>Nucleocytoviricota</taxon>
        <taxon>Megaviricetes</taxon>
        <taxon>Imitervirales</taxon>
        <taxon>Mimiviridae</taxon>
        <taxon>Klosneuvirinae</taxon>
    </lineage>
</organism>
<dbReference type="PANTHER" id="PTHR43690:SF18">
    <property type="entry name" value="INSULIN-DEGRADING ENZYME-RELATED"/>
    <property type="match status" value="1"/>
</dbReference>
<evidence type="ECO:0000256" key="6">
    <source>
        <dbReference type="ARBA" id="ARBA00023049"/>
    </source>
</evidence>
<evidence type="ECO:0000256" key="5">
    <source>
        <dbReference type="ARBA" id="ARBA00022833"/>
    </source>
</evidence>
<keyword evidence="2" id="KW-0645">Protease</keyword>
<dbReference type="GO" id="GO:0046872">
    <property type="term" value="F:metal ion binding"/>
    <property type="evidence" value="ECO:0007669"/>
    <property type="project" value="UniProtKB-KW"/>
</dbReference>
<dbReference type="InterPro" id="IPR054734">
    <property type="entry name" value="PqqF-like_C_4"/>
</dbReference>
<dbReference type="PANTHER" id="PTHR43690">
    <property type="entry name" value="NARDILYSIN"/>
    <property type="match status" value="1"/>
</dbReference>
<feature type="domain" description="Coenzyme PQQ synthesis protein F-like C-terminal lobe" evidence="9">
    <location>
        <begin position="788"/>
        <end position="889"/>
    </location>
</feature>
<evidence type="ECO:0000256" key="4">
    <source>
        <dbReference type="ARBA" id="ARBA00022801"/>
    </source>
</evidence>